<gene>
    <name evidence="1" type="ORF">VNO77_18958</name>
</gene>
<reference evidence="1 2" key="1">
    <citation type="submission" date="2024-01" db="EMBL/GenBank/DDBJ databases">
        <title>The genomes of 5 underutilized Papilionoideae crops provide insights into root nodulation and disease resistanc.</title>
        <authorList>
            <person name="Jiang F."/>
        </authorList>
    </citation>
    <scope>NUCLEOTIDE SEQUENCE [LARGE SCALE GENOMIC DNA]</scope>
    <source>
        <strain evidence="1">LVBAO_FW01</strain>
        <tissue evidence="1">Leaves</tissue>
    </source>
</reference>
<name>A0AAN9LMH7_CANGL</name>
<organism evidence="1 2">
    <name type="scientific">Canavalia gladiata</name>
    <name type="common">Sword bean</name>
    <name type="synonym">Dolichos gladiatus</name>
    <dbReference type="NCBI Taxonomy" id="3824"/>
    <lineage>
        <taxon>Eukaryota</taxon>
        <taxon>Viridiplantae</taxon>
        <taxon>Streptophyta</taxon>
        <taxon>Embryophyta</taxon>
        <taxon>Tracheophyta</taxon>
        <taxon>Spermatophyta</taxon>
        <taxon>Magnoliopsida</taxon>
        <taxon>eudicotyledons</taxon>
        <taxon>Gunneridae</taxon>
        <taxon>Pentapetalae</taxon>
        <taxon>rosids</taxon>
        <taxon>fabids</taxon>
        <taxon>Fabales</taxon>
        <taxon>Fabaceae</taxon>
        <taxon>Papilionoideae</taxon>
        <taxon>50 kb inversion clade</taxon>
        <taxon>NPAAA clade</taxon>
        <taxon>indigoferoid/millettioid clade</taxon>
        <taxon>Phaseoleae</taxon>
        <taxon>Canavalia</taxon>
    </lineage>
</organism>
<evidence type="ECO:0000313" key="1">
    <source>
        <dbReference type="EMBL" id="KAK7338351.1"/>
    </source>
</evidence>
<comment type="caution">
    <text evidence="1">The sequence shown here is derived from an EMBL/GenBank/DDBJ whole genome shotgun (WGS) entry which is preliminary data.</text>
</comment>
<dbReference type="EMBL" id="JAYMYQ010000004">
    <property type="protein sequence ID" value="KAK7338351.1"/>
    <property type="molecule type" value="Genomic_DNA"/>
</dbReference>
<evidence type="ECO:0000313" key="2">
    <source>
        <dbReference type="Proteomes" id="UP001367508"/>
    </source>
</evidence>
<proteinExistence type="predicted"/>
<dbReference type="AlphaFoldDB" id="A0AAN9LMH7"/>
<dbReference type="Proteomes" id="UP001367508">
    <property type="component" value="Unassembled WGS sequence"/>
</dbReference>
<accession>A0AAN9LMH7</accession>
<sequence>MLGLRRGFWTGFSFLRNGRLLLRGSSNQGEETGRTQRRPGIFLEEQGKGHRELFELRRGLGPPSFLMIMENSSLNCNGRKEPHIVALLRVVRFGSPIFLDDHGKQLPEFYTHDLRWDINLEVLHTYEIALPELGTQYHIPTVTFHYEGLELQVIEHFYTMDLK</sequence>
<keyword evidence="2" id="KW-1185">Reference proteome</keyword>
<protein>
    <submittedName>
        <fullName evidence="1">Uncharacterized protein</fullName>
    </submittedName>
</protein>